<dbReference type="PANTHER" id="PTHR42831">
    <property type="entry name" value="FE-S PROTEIN MATURATION AUXILIARY FACTOR YITW"/>
    <property type="match status" value="1"/>
</dbReference>
<evidence type="ECO:0000313" key="2">
    <source>
        <dbReference type="EMBL" id="WMI30540.1"/>
    </source>
</evidence>
<gene>
    <name evidence="2" type="ORF">QTO32_00470</name>
</gene>
<dbReference type="InterPro" id="IPR052339">
    <property type="entry name" value="Fe-S_Maturation_MIP18"/>
</dbReference>
<dbReference type="AlphaFoldDB" id="A0AA51GGU6"/>
<dbReference type="SUPFAM" id="SSF117916">
    <property type="entry name" value="Fe-S cluster assembly (FSCA) domain-like"/>
    <property type="match status" value="1"/>
</dbReference>
<reference evidence="2" key="2">
    <citation type="submission" date="2023-06" db="EMBL/GenBank/DDBJ databases">
        <authorList>
            <person name="Williams T.J."/>
            <person name="Allen M.A."/>
            <person name="Ivanova N."/>
            <person name="Huntemann M."/>
            <person name="Haque S."/>
            <person name="Hancock A.M."/>
            <person name="Brazendale S."/>
            <person name="Cavicchioli R."/>
        </authorList>
    </citation>
    <scope>NUCLEOTIDE SEQUENCE</scope>
    <source>
        <strain evidence="2">MAG_Ga0307966_1000010</strain>
    </source>
</reference>
<evidence type="ECO:0000259" key="1">
    <source>
        <dbReference type="Pfam" id="PF01883"/>
    </source>
</evidence>
<reference evidence="2" key="1">
    <citation type="journal article" date="2021" name="Front. Microbiol.">
        <title>Genome Analysis of a Verrucomicrobial Endosymbiont With a Tiny Genome Discovered in an Antarctic Lake.</title>
        <authorList>
            <person name="Williams T.J."/>
            <person name="Allen M.A."/>
            <person name="Ivanova N."/>
            <person name="Huntemann M."/>
            <person name="Haque S."/>
            <person name="Hancock A.M."/>
            <person name="Brazendale S."/>
            <person name="Cavicchioli R."/>
        </authorList>
    </citation>
    <scope>NUCLEOTIDE SEQUENCE</scope>
    <source>
        <strain evidence="2">MAG_Ga0307966_1000010</strain>
    </source>
</reference>
<organism evidence="2">
    <name type="scientific">Candidatus Organicella extenuata</name>
    <dbReference type="NCBI Taxonomy" id="2841811"/>
    <lineage>
        <taxon>Bacteria</taxon>
        <taxon>Pseudomonadati</taxon>
        <taxon>Verrucomicrobiota</taxon>
        <taxon>Candidatus Organicella</taxon>
    </lineage>
</organism>
<sequence length="133" mass="15020">MYLEKKYSGFIGLKTVGVRKLMLVPHPSELKAPIVTKVWSELLKIDDPELNLSIVTLGLVYSVLLENTRWGGFYKCTVVMTLTSQGCPAGPDIILSIKNQLFNFTNIRKVSILITWNPFWDKKSLPDGIETPH</sequence>
<dbReference type="Pfam" id="PF01883">
    <property type="entry name" value="FeS_assembly_P"/>
    <property type="match status" value="1"/>
</dbReference>
<dbReference type="Proteomes" id="UP001238843">
    <property type="component" value="Chromosome"/>
</dbReference>
<dbReference type="EMBL" id="CP128385">
    <property type="protein sequence ID" value="WMI30540.1"/>
    <property type="molecule type" value="Genomic_DNA"/>
</dbReference>
<feature type="domain" description="MIP18 family-like" evidence="1">
    <location>
        <begin position="37"/>
        <end position="101"/>
    </location>
</feature>
<proteinExistence type="predicted"/>
<dbReference type="InterPro" id="IPR034904">
    <property type="entry name" value="FSCA_dom_sf"/>
</dbReference>
<dbReference type="PANTHER" id="PTHR42831:SF1">
    <property type="entry name" value="FE-S PROTEIN MATURATION AUXILIARY FACTOR YITW"/>
    <property type="match status" value="1"/>
</dbReference>
<protein>
    <submittedName>
        <fullName evidence="2">Iron-sulfur cluster assembly protein</fullName>
    </submittedName>
</protein>
<dbReference type="Gene3D" id="3.30.300.130">
    <property type="entry name" value="Fe-S cluster assembly (FSCA)"/>
    <property type="match status" value="1"/>
</dbReference>
<dbReference type="InterPro" id="IPR002744">
    <property type="entry name" value="MIP18-like"/>
</dbReference>
<name>A0AA51GGU6_9BACT</name>
<accession>A0AA51GGU6</accession>